<reference evidence="1 2" key="1">
    <citation type="submission" date="2024-07" db="EMBL/GenBank/DDBJ databases">
        <authorList>
            <person name="Akdeniz Z."/>
        </authorList>
    </citation>
    <scope>NUCLEOTIDE SEQUENCE [LARGE SCALE GENOMIC DNA]</scope>
</reference>
<evidence type="ECO:0000313" key="1">
    <source>
        <dbReference type="EMBL" id="CAL5970981.1"/>
    </source>
</evidence>
<proteinExistence type="predicted"/>
<gene>
    <name evidence="1" type="ORF">HINF_LOCUS921</name>
</gene>
<comment type="caution">
    <text evidence="1">The sequence shown here is derived from an EMBL/GenBank/DDBJ whole genome shotgun (WGS) entry which is preliminary data.</text>
</comment>
<protein>
    <submittedName>
        <fullName evidence="1">Homeobox-like_domain superfamily</fullName>
    </submittedName>
</protein>
<organism evidence="1 2">
    <name type="scientific">Hexamita inflata</name>
    <dbReference type="NCBI Taxonomy" id="28002"/>
    <lineage>
        <taxon>Eukaryota</taxon>
        <taxon>Metamonada</taxon>
        <taxon>Diplomonadida</taxon>
        <taxon>Hexamitidae</taxon>
        <taxon>Hexamitinae</taxon>
        <taxon>Hexamita</taxon>
    </lineage>
</organism>
<accession>A0ABP1GFT7</accession>
<evidence type="ECO:0000313" key="2">
    <source>
        <dbReference type="Proteomes" id="UP001642409"/>
    </source>
</evidence>
<dbReference type="Proteomes" id="UP001642409">
    <property type="component" value="Unassembled WGS sequence"/>
</dbReference>
<name>A0ABP1GFT7_9EUKA</name>
<dbReference type="InterPro" id="IPR009057">
    <property type="entry name" value="Homeodomain-like_sf"/>
</dbReference>
<dbReference type="GO" id="GO:0003677">
    <property type="term" value="F:DNA binding"/>
    <property type="evidence" value="ECO:0007669"/>
    <property type="project" value="UniProtKB-KW"/>
</dbReference>
<sequence>MIFDPQQFVNVSTSILQSINYSFIGIHSVNVQQMNKVLQSIDLLDKVQSQEFWGAMAHIYSCDTEYIKLQYQLLKTNSITSETQSDTASLSEESSQKRNMVCKFKSDSILSKKNQIRNALVQVVNQYSSNKIESSLTDKDLCILVNKIVENDVTQKFWNKVAALVPSKSKKQIYDFYHTSFSKALFDQQVSREDRDLILQLNQLYPNEKPSTLAAMFLEKTGKLILKHIIIMYFVNLRRNK</sequence>
<keyword evidence="1" id="KW-0238">DNA-binding</keyword>
<keyword evidence="2" id="KW-1185">Reference proteome</keyword>
<dbReference type="EMBL" id="CAXDID020000002">
    <property type="protein sequence ID" value="CAL5970981.1"/>
    <property type="molecule type" value="Genomic_DNA"/>
</dbReference>
<dbReference type="SUPFAM" id="SSF46689">
    <property type="entry name" value="Homeodomain-like"/>
    <property type="match status" value="1"/>
</dbReference>
<keyword evidence="1" id="KW-0371">Homeobox</keyword>